<dbReference type="Pfam" id="PF09831">
    <property type="entry name" value="DUF2058"/>
    <property type="match status" value="1"/>
</dbReference>
<feature type="region of interest" description="Disordered" evidence="1">
    <location>
        <begin position="16"/>
        <end position="69"/>
    </location>
</feature>
<dbReference type="Proteomes" id="UP000464524">
    <property type="component" value="Chromosome"/>
</dbReference>
<evidence type="ECO:0000256" key="1">
    <source>
        <dbReference type="SAM" id="MobiDB-lite"/>
    </source>
</evidence>
<sequence length="184" mass="21116">MALSLQEQLLQAGLADKKKAKQVRQQKHKQAKEKKNHNIQQTNESKIAAEKAAEQKKARDRELNQQAKAEAEKKAVQAQIVQMINVNKQSRKVGDIACNFSDNNVIKRIYVDKNIHTQITQGQLAIVKLNDAYELIPMPVADKIAERDESYVLYRADILPEEKAKNSEDEDWYADYEIPDDLSW</sequence>
<protein>
    <recommendedName>
        <fullName evidence="4">Nucleoprotein/polynucleotide-associated enzyme</fullName>
    </recommendedName>
</protein>
<dbReference type="KEGG" id="pmes:FX988_00322"/>
<gene>
    <name evidence="2" type="ORF">FX988_00322</name>
</gene>
<evidence type="ECO:0008006" key="4">
    <source>
        <dbReference type="Google" id="ProtNLM"/>
    </source>
</evidence>
<name>A0A857JFW9_9ALTE</name>
<evidence type="ECO:0000313" key="3">
    <source>
        <dbReference type="Proteomes" id="UP000464524"/>
    </source>
</evidence>
<reference evidence="2 3" key="1">
    <citation type="submission" date="2019-12" db="EMBL/GenBank/DDBJ databases">
        <title>Genome sequencing and assembly of endphytes of Porphyra tenera.</title>
        <authorList>
            <person name="Park J.M."/>
            <person name="Shin R."/>
            <person name="Jo S.H."/>
        </authorList>
    </citation>
    <scope>NUCLEOTIDE SEQUENCE [LARGE SCALE GENOMIC DNA]</scope>
    <source>
        <strain evidence="2 3">GPM4</strain>
    </source>
</reference>
<feature type="compositionally biased region" description="Basic residues" evidence="1">
    <location>
        <begin position="18"/>
        <end position="37"/>
    </location>
</feature>
<keyword evidence="3" id="KW-1185">Reference proteome</keyword>
<organism evidence="2 3">
    <name type="scientific">Paraglaciecola mesophila</name>
    <dbReference type="NCBI Taxonomy" id="197222"/>
    <lineage>
        <taxon>Bacteria</taxon>
        <taxon>Pseudomonadati</taxon>
        <taxon>Pseudomonadota</taxon>
        <taxon>Gammaproteobacteria</taxon>
        <taxon>Alteromonadales</taxon>
        <taxon>Alteromonadaceae</taxon>
        <taxon>Paraglaciecola</taxon>
    </lineage>
</organism>
<proteinExistence type="predicted"/>
<dbReference type="InterPro" id="IPR018636">
    <property type="entry name" value="DUF2058"/>
</dbReference>
<evidence type="ECO:0000313" key="2">
    <source>
        <dbReference type="EMBL" id="QHJ10110.1"/>
    </source>
</evidence>
<dbReference type="AlphaFoldDB" id="A0A857JFW9"/>
<dbReference type="EMBL" id="CP047656">
    <property type="protein sequence ID" value="QHJ10110.1"/>
    <property type="molecule type" value="Genomic_DNA"/>
</dbReference>
<feature type="compositionally biased region" description="Basic and acidic residues" evidence="1">
    <location>
        <begin position="47"/>
        <end position="69"/>
    </location>
</feature>
<dbReference type="OrthoDB" id="5294470at2"/>
<accession>A0A857JFW9</accession>
<dbReference type="RefSeq" id="WP_160178036.1">
    <property type="nucleotide sequence ID" value="NZ_CP047656.1"/>
</dbReference>